<dbReference type="GO" id="GO:0015483">
    <property type="term" value="F:long-chain fatty acid transporting porin activity"/>
    <property type="evidence" value="ECO:0007669"/>
    <property type="project" value="TreeGrafter"/>
</dbReference>
<sequence length="527" mass="58975">MKKNILLAIALVFSLGIHAQGEMDAIRMSATELQGTARGQAMGGAFGALGGDITGIAINPAGLGVYRSSEINATVDFSSVNINSNWNGNALKESKFNFICNNISYIGYLPTGDESLPAFNIGFSYHRIKDFNRDYQVAGRGMHSSLTDYIAESSYEIGSDDLLDGDRYDPYNSGHPWLSILGFQGNLIHNAVNENDQTIDDVYTSWLGRGETVSPNLWVSERGNIVSYDFSAGANISNQFYLGLTLAVTDINYQLSSFYKETFGNNEHIGLKNDFQTTGSGYQVNVGAIWRPADFLRLGIAYHSPTYYTLTDRYFGHATASYTFGDGSHSNDWAKSPEDAYTDYHFNTPYSWVFSAAGILGTKAIISADYEVKDYTNMNLMDIYQVENTIDNHTIDQDFKTASTLRAGFEYRFTPQFSGRLGYSWVENPYEKGFKNKFADPGIVRTVPHFVLEGDTHYYTAGIGYRITPQWYLDVAFVYRTQTDDLYYFPKYWKDRNDGTPFALVDSSPAKLKNTGYKGLITLGYKF</sequence>
<comment type="similarity">
    <text evidence="2">Belongs to the OmpP1/FadL family.</text>
</comment>
<feature type="signal peptide" evidence="8">
    <location>
        <begin position="1"/>
        <end position="19"/>
    </location>
</feature>
<keyword evidence="3" id="KW-1134">Transmembrane beta strand</keyword>
<dbReference type="Gene3D" id="2.40.160.60">
    <property type="entry name" value="Outer membrane protein transport protein (OMPP1/FadL/TodX)"/>
    <property type="match status" value="2"/>
</dbReference>
<evidence type="ECO:0000256" key="1">
    <source>
        <dbReference type="ARBA" id="ARBA00004571"/>
    </source>
</evidence>
<dbReference type="Proteomes" id="UP000324575">
    <property type="component" value="Unassembled WGS sequence"/>
</dbReference>
<organism evidence="9 10">
    <name type="scientific">Candidatus Ordinivivax streblomastigis</name>
    <dbReference type="NCBI Taxonomy" id="2540710"/>
    <lineage>
        <taxon>Bacteria</taxon>
        <taxon>Pseudomonadati</taxon>
        <taxon>Bacteroidota</taxon>
        <taxon>Bacteroidia</taxon>
        <taxon>Bacteroidales</taxon>
        <taxon>Candidatus Ordinivivax</taxon>
    </lineage>
</organism>
<name>A0A5M8P5U4_9BACT</name>
<gene>
    <name evidence="9" type="ORF">EZS26_000197</name>
</gene>
<protein>
    <submittedName>
        <fullName evidence="9">Uncharacterized protein</fullName>
    </submittedName>
</protein>
<dbReference type="PANTHER" id="PTHR35093">
    <property type="entry name" value="OUTER MEMBRANE PROTEIN NMB0088-RELATED"/>
    <property type="match status" value="1"/>
</dbReference>
<evidence type="ECO:0000256" key="4">
    <source>
        <dbReference type="ARBA" id="ARBA00022692"/>
    </source>
</evidence>
<dbReference type="AlphaFoldDB" id="A0A5M8P5U4"/>
<keyword evidence="4" id="KW-0812">Transmembrane</keyword>
<evidence type="ECO:0000256" key="8">
    <source>
        <dbReference type="SAM" id="SignalP"/>
    </source>
</evidence>
<keyword evidence="7" id="KW-0998">Cell outer membrane</keyword>
<dbReference type="Pfam" id="PF03349">
    <property type="entry name" value="Toluene_X"/>
    <property type="match status" value="1"/>
</dbReference>
<evidence type="ECO:0000256" key="2">
    <source>
        <dbReference type="ARBA" id="ARBA00008163"/>
    </source>
</evidence>
<evidence type="ECO:0000256" key="6">
    <source>
        <dbReference type="ARBA" id="ARBA00023136"/>
    </source>
</evidence>
<proteinExistence type="inferred from homology"/>
<dbReference type="SUPFAM" id="SSF56935">
    <property type="entry name" value="Porins"/>
    <property type="match status" value="1"/>
</dbReference>
<comment type="caution">
    <text evidence="9">The sequence shown here is derived from an EMBL/GenBank/DDBJ whole genome shotgun (WGS) entry which is preliminary data.</text>
</comment>
<keyword evidence="6" id="KW-0472">Membrane</keyword>
<reference evidence="9 10" key="1">
    <citation type="submission" date="2019-03" db="EMBL/GenBank/DDBJ databases">
        <title>Single cell metagenomics reveals metabolic interactions within the superorganism composed of flagellate Streblomastix strix and complex community of Bacteroidetes bacteria on its surface.</title>
        <authorList>
            <person name="Treitli S.C."/>
            <person name="Kolisko M."/>
            <person name="Husnik F."/>
            <person name="Keeling P."/>
            <person name="Hampl V."/>
        </authorList>
    </citation>
    <scope>NUCLEOTIDE SEQUENCE [LARGE SCALE GENOMIC DNA]</scope>
    <source>
        <strain evidence="9">St1</strain>
    </source>
</reference>
<evidence type="ECO:0000256" key="7">
    <source>
        <dbReference type="ARBA" id="ARBA00023237"/>
    </source>
</evidence>
<dbReference type="InterPro" id="IPR005017">
    <property type="entry name" value="OMPP1/FadL/TodX"/>
</dbReference>
<dbReference type="PANTHER" id="PTHR35093:SF8">
    <property type="entry name" value="OUTER MEMBRANE PROTEIN NMB0088-RELATED"/>
    <property type="match status" value="1"/>
</dbReference>
<dbReference type="GO" id="GO:0009279">
    <property type="term" value="C:cell outer membrane"/>
    <property type="evidence" value="ECO:0007669"/>
    <property type="project" value="UniProtKB-SubCell"/>
</dbReference>
<dbReference type="EMBL" id="SNRX01000001">
    <property type="protein sequence ID" value="KAA6303646.1"/>
    <property type="molecule type" value="Genomic_DNA"/>
</dbReference>
<keyword evidence="5 8" id="KW-0732">Signal</keyword>
<evidence type="ECO:0000256" key="3">
    <source>
        <dbReference type="ARBA" id="ARBA00022452"/>
    </source>
</evidence>
<feature type="chain" id="PRO_5024284351" evidence="8">
    <location>
        <begin position="20"/>
        <end position="527"/>
    </location>
</feature>
<evidence type="ECO:0000313" key="9">
    <source>
        <dbReference type="EMBL" id="KAA6303646.1"/>
    </source>
</evidence>
<comment type="subcellular location">
    <subcellularLocation>
        <location evidence="1">Cell outer membrane</location>
        <topology evidence="1">Multi-pass membrane protein</topology>
    </subcellularLocation>
</comment>
<evidence type="ECO:0000256" key="5">
    <source>
        <dbReference type="ARBA" id="ARBA00022729"/>
    </source>
</evidence>
<accession>A0A5M8P5U4</accession>
<evidence type="ECO:0000313" key="10">
    <source>
        <dbReference type="Proteomes" id="UP000324575"/>
    </source>
</evidence>